<dbReference type="EMBL" id="SLWS01000002">
    <property type="protein sequence ID" value="TCO62153.1"/>
    <property type="molecule type" value="Genomic_DNA"/>
</dbReference>
<dbReference type="SUPFAM" id="SSF161098">
    <property type="entry name" value="MetI-like"/>
    <property type="match status" value="1"/>
</dbReference>
<protein>
    <submittedName>
        <fullName evidence="9">sn-glycerol 3-phosphate transport system permease protein</fullName>
    </submittedName>
</protein>
<proteinExistence type="inferred from homology"/>
<evidence type="ECO:0000313" key="9">
    <source>
        <dbReference type="EMBL" id="TCO62153.1"/>
    </source>
</evidence>
<feature type="transmembrane region" description="Helical" evidence="7">
    <location>
        <begin position="199"/>
        <end position="224"/>
    </location>
</feature>
<keyword evidence="5 7" id="KW-1133">Transmembrane helix</keyword>
<dbReference type="CDD" id="cd06261">
    <property type="entry name" value="TM_PBP2"/>
    <property type="match status" value="1"/>
</dbReference>
<keyword evidence="3" id="KW-1003">Cell membrane</keyword>
<feature type="domain" description="ABC transmembrane type-1" evidence="8">
    <location>
        <begin position="74"/>
        <end position="275"/>
    </location>
</feature>
<evidence type="ECO:0000259" key="8">
    <source>
        <dbReference type="PROSITE" id="PS50928"/>
    </source>
</evidence>
<keyword evidence="4 7" id="KW-0812">Transmembrane</keyword>
<feature type="transmembrane region" description="Helical" evidence="7">
    <location>
        <begin position="78"/>
        <end position="99"/>
    </location>
</feature>
<evidence type="ECO:0000256" key="1">
    <source>
        <dbReference type="ARBA" id="ARBA00004651"/>
    </source>
</evidence>
<dbReference type="PANTHER" id="PTHR30193">
    <property type="entry name" value="ABC TRANSPORTER PERMEASE PROTEIN"/>
    <property type="match status" value="1"/>
</dbReference>
<dbReference type="RefSeq" id="WP_132113713.1">
    <property type="nucleotide sequence ID" value="NZ_SLWS01000002.1"/>
</dbReference>
<keyword evidence="2 7" id="KW-0813">Transport</keyword>
<dbReference type="InterPro" id="IPR035906">
    <property type="entry name" value="MetI-like_sf"/>
</dbReference>
<reference evidence="9 10" key="1">
    <citation type="submission" date="2019-03" db="EMBL/GenBank/DDBJ databases">
        <title>Genomic Encyclopedia of Type Strains, Phase IV (KMG-IV): sequencing the most valuable type-strain genomes for metagenomic binning, comparative biology and taxonomic classification.</title>
        <authorList>
            <person name="Goeker M."/>
        </authorList>
    </citation>
    <scope>NUCLEOTIDE SEQUENCE [LARGE SCALE GENOMIC DNA]</scope>
    <source>
        <strain evidence="9 10">DSM 45934</strain>
    </source>
</reference>
<evidence type="ECO:0000256" key="5">
    <source>
        <dbReference type="ARBA" id="ARBA00022989"/>
    </source>
</evidence>
<gene>
    <name evidence="9" type="ORF">EV192_102290</name>
</gene>
<dbReference type="Pfam" id="PF00528">
    <property type="entry name" value="BPD_transp_1"/>
    <property type="match status" value="1"/>
</dbReference>
<dbReference type="AlphaFoldDB" id="A0A4R2JPP9"/>
<evidence type="ECO:0000256" key="4">
    <source>
        <dbReference type="ARBA" id="ARBA00022692"/>
    </source>
</evidence>
<keyword evidence="10" id="KW-1185">Reference proteome</keyword>
<feature type="transmembrane region" description="Helical" evidence="7">
    <location>
        <begin position="12"/>
        <end position="36"/>
    </location>
</feature>
<feature type="transmembrane region" description="Helical" evidence="7">
    <location>
        <begin position="258"/>
        <end position="279"/>
    </location>
</feature>
<dbReference type="GO" id="GO:0055085">
    <property type="term" value="P:transmembrane transport"/>
    <property type="evidence" value="ECO:0007669"/>
    <property type="project" value="InterPro"/>
</dbReference>
<dbReference type="OrthoDB" id="34224at2"/>
<comment type="subcellular location">
    <subcellularLocation>
        <location evidence="1 7">Cell membrane</location>
        <topology evidence="1 7">Multi-pass membrane protein</topology>
    </subcellularLocation>
</comment>
<feature type="transmembrane region" description="Helical" evidence="7">
    <location>
        <begin position="111"/>
        <end position="132"/>
    </location>
</feature>
<feature type="transmembrane region" description="Helical" evidence="7">
    <location>
        <begin position="152"/>
        <end position="178"/>
    </location>
</feature>
<dbReference type="Gene3D" id="1.10.3720.10">
    <property type="entry name" value="MetI-like"/>
    <property type="match status" value="1"/>
</dbReference>
<dbReference type="InterPro" id="IPR051393">
    <property type="entry name" value="ABC_transporter_permease"/>
</dbReference>
<evidence type="ECO:0000256" key="6">
    <source>
        <dbReference type="ARBA" id="ARBA00023136"/>
    </source>
</evidence>
<keyword evidence="6 7" id="KW-0472">Membrane</keyword>
<evidence type="ECO:0000313" key="10">
    <source>
        <dbReference type="Proteomes" id="UP000295680"/>
    </source>
</evidence>
<accession>A0A4R2JPP9</accession>
<dbReference type="PROSITE" id="PS50928">
    <property type="entry name" value="ABC_TM1"/>
    <property type="match status" value="1"/>
</dbReference>
<sequence>MIARLKQYRAREVGLALLFLVPSLAIFVMFFFVPLVKLLSWGTYKSVRGGASYRFVGLQQYVDVLTGKEFLGGVWRSVAMMLITVPAGLVLGVLLATAAHRRLRGIKVFQTIFSTTIATSGAVAAVVFAMLINPTIGVFKVDWLQNPDIALFAVSLSLVWQTLGVSFVIVLAGLQAVPEEVLEAARLDGYGPVRRMFRVTVPLISPVLLFLAVVLTIFALQAFAQIELLTQGGPGKSTQTLLFTVFHNNSPETRGVGAVQSVGMFVLTGLVALLQFGLLSRRVHYGD</sequence>
<evidence type="ECO:0000256" key="3">
    <source>
        <dbReference type="ARBA" id="ARBA00022475"/>
    </source>
</evidence>
<dbReference type="PANTHER" id="PTHR30193:SF37">
    <property type="entry name" value="INNER MEMBRANE ABC TRANSPORTER PERMEASE PROTEIN YCJO"/>
    <property type="match status" value="1"/>
</dbReference>
<name>A0A4R2JPP9_9PSEU</name>
<dbReference type="GO" id="GO:0005886">
    <property type="term" value="C:plasma membrane"/>
    <property type="evidence" value="ECO:0007669"/>
    <property type="project" value="UniProtKB-SubCell"/>
</dbReference>
<comment type="caution">
    <text evidence="9">The sequence shown here is derived from an EMBL/GenBank/DDBJ whole genome shotgun (WGS) entry which is preliminary data.</text>
</comment>
<evidence type="ECO:0000256" key="2">
    <source>
        <dbReference type="ARBA" id="ARBA00022448"/>
    </source>
</evidence>
<evidence type="ECO:0000256" key="7">
    <source>
        <dbReference type="RuleBase" id="RU363032"/>
    </source>
</evidence>
<comment type="similarity">
    <text evidence="7">Belongs to the binding-protein-dependent transport system permease family.</text>
</comment>
<dbReference type="Proteomes" id="UP000295680">
    <property type="component" value="Unassembled WGS sequence"/>
</dbReference>
<organism evidence="9 10">
    <name type="scientific">Actinocrispum wychmicini</name>
    <dbReference type="NCBI Taxonomy" id="1213861"/>
    <lineage>
        <taxon>Bacteria</taxon>
        <taxon>Bacillati</taxon>
        <taxon>Actinomycetota</taxon>
        <taxon>Actinomycetes</taxon>
        <taxon>Pseudonocardiales</taxon>
        <taxon>Pseudonocardiaceae</taxon>
        <taxon>Actinocrispum</taxon>
    </lineage>
</organism>
<dbReference type="InterPro" id="IPR000515">
    <property type="entry name" value="MetI-like"/>
</dbReference>